<feature type="domain" description="VOC" evidence="1">
    <location>
        <begin position="4"/>
        <end position="113"/>
    </location>
</feature>
<evidence type="ECO:0000259" key="1">
    <source>
        <dbReference type="PROSITE" id="PS51819"/>
    </source>
</evidence>
<comment type="caution">
    <text evidence="2">The sequence shown here is derived from an EMBL/GenBank/DDBJ whole genome shotgun (WGS) entry which is preliminary data.</text>
</comment>
<evidence type="ECO:0000313" key="2">
    <source>
        <dbReference type="EMBL" id="GAA2584907.1"/>
    </source>
</evidence>
<dbReference type="EMBL" id="BAAATD010000002">
    <property type="protein sequence ID" value="GAA2584907.1"/>
    <property type="molecule type" value="Genomic_DNA"/>
</dbReference>
<dbReference type="PROSITE" id="PS51819">
    <property type="entry name" value="VOC"/>
    <property type="match status" value="1"/>
</dbReference>
<protein>
    <submittedName>
        <fullName evidence="2">VOC family protein</fullName>
    </submittedName>
</protein>
<dbReference type="PANTHER" id="PTHR35908">
    <property type="entry name" value="HYPOTHETICAL FUSION PROTEIN"/>
    <property type="match status" value="1"/>
</dbReference>
<keyword evidence="3" id="KW-1185">Reference proteome</keyword>
<evidence type="ECO:0000313" key="3">
    <source>
        <dbReference type="Proteomes" id="UP001501509"/>
    </source>
</evidence>
<dbReference type="InterPro" id="IPR029068">
    <property type="entry name" value="Glyas_Bleomycin-R_OHBP_Dase"/>
</dbReference>
<dbReference type="InterPro" id="IPR037523">
    <property type="entry name" value="VOC_core"/>
</dbReference>
<dbReference type="PANTHER" id="PTHR35908:SF1">
    <property type="entry name" value="CONSERVED PROTEIN"/>
    <property type="match status" value="1"/>
</dbReference>
<sequence>MPMSIVAVTVDCQDPRTLAEWWATATGGEIAADYEFYVALSTPGGLTMGFQRVDDPTPGKNRWHADFKAADRAAEIERLTALGAREVGTHTVPGLTWTVLTDPDGNQFCVSSDH</sequence>
<dbReference type="Pfam" id="PF18029">
    <property type="entry name" value="Glyoxalase_6"/>
    <property type="match status" value="1"/>
</dbReference>
<proteinExistence type="predicted"/>
<dbReference type="SUPFAM" id="SSF54593">
    <property type="entry name" value="Glyoxalase/Bleomycin resistance protein/Dihydroxybiphenyl dioxygenase"/>
    <property type="match status" value="1"/>
</dbReference>
<dbReference type="Gene3D" id="3.10.180.10">
    <property type="entry name" value="2,3-Dihydroxybiphenyl 1,2-Dioxygenase, domain 1"/>
    <property type="match status" value="1"/>
</dbReference>
<dbReference type="CDD" id="cd06587">
    <property type="entry name" value="VOC"/>
    <property type="match status" value="1"/>
</dbReference>
<gene>
    <name evidence="2" type="ORF">GCM10010411_17010</name>
</gene>
<accession>A0ABP6BTP6</accession>
<reference evidence="3" key="1">
    <citation type="journal article" date="2019" name="Int. J. Syst. Evol. Microbiol.">
        <title>The Global Catalogue of Microorganisms (GCM) 10K type strain sequencing project: providing services to taxonomists for standard genome sequencing and annotation.</title>
        <authorList>
            <consortium name="The Broad Institute Genomics Platform"/>
            <consortium name="The Broad Institute Genome Sequencing Center for Infectious Disease"/>
            <person name="Wu L."/>
            <person name="Ma J."/>
        </authorList>
    </citation>
    <scope>NUCLEOTIDE SEQUENCE [LARGE SCALE GENOMIC DNA]</scope>
    <source>
        <strain evidence="3">JCM 6833</strain>
    </source>
</reference>
<dbReference type="RefSeq" id="WP_344539370.1">
    <property type="nucleotide sequence ID" value="NZ_BAAATD010000002.1"/>
</dbReference>
<dbReference type="InterPro" id="IPR041581">
    <property type="entry name" value="Glyoxalase_6"/>
</dbReference>
<dbReference type="Proteomes" id="UP001501509">
    <property type="component" value="Unassembled WGS sequence"/>
</dbReference>
<name>A0ABP6BTP6_9ACTN</name>
<organism evidence="2 3">
    <name type="scientific">Actinomadura fulvescens</name>
    <dbReference type="NCBI Taxonomy" id="46160"/>
    <lineage>
        <taxon>Bacteria</taxon>
        <taxon>Bacillati</taxon>
        <taxon>Actinomycetota</taxon>
        <taxon>Actinomycetes</taxon>
        <taxon>Streptosporangiales</taxon>
        <taxon>Thermomonosporaceae</taxon>
        <taxon>Actinomadura</taxon>
    </lineage>
</organism>